<comment type="caution">
    <text evidence="1">The sequence shown here is derived from an EMBL/GenBank/DDBJ whole genome shotgun (WGS) entry which is preliminary data.</text>
</comment>
<dbReference type="RefSeq" id="WP_271734849.1">
    <property type="nucleotide sequence ID" value="NZ_JANQDP010000005.1"/>
</dbReference>
<evidence type="ECO:0008006" key="3">
    <source>
        <dbReference type="Google" id="ProtNLM"/>
    </source>
</evidence>
<protein>
    <recommendedName>
        <fullName evidence="3">Isopropylmalate/homocitrate/citramalate synthases</fullName>
    </recommendedName>
</protein>
<keyword evidence="2" id="KW-1185">Reference proteome</keyword>
<accession>A0ABT5AVR8</accession>
<dbReference type="Pfam" id="PF23856">
    <property type="entry name" value="DUF7219"/>
    <property type="match status" value="1"/>
</dbReference>
<dbReference type="InterPro" id="IPR055643">
    <property type="entry name" value="DUF7219"/>
</dbReference>
<proteinExistence type="predicted"/>
<dbReference type="EMBL" id="JAQMUH010000194">
    <property type="protein sequence ID" value="MDB9541406.1"/>
    <property type="molecule type" value="Genomic_DNA"/>
</dbReference>
<dbReference type="Proteomes" id="UP001212499">
    <property type="component" value="Unassembled WGS sequence"/>
</dbReference>
<organism evidence="1 2">
    <name type="scientific">Anabaenopsis arnoldii</name>
    <dbReference type="NCBI Taxonomy" id="2152938"/>
    <lineage>
        <taxon>Bacteria</taxon>
        <taxon>Bacillati</taxon>
        <taxon>Cyanobacteriota</taxon>
        <taxon>Cyanophyceae</taxon>
        <taxon>Nostocales</taxon>
        <taxon>Nodulariaceae</taxon>
        <taxon>Anabaenopsis</taxon>
    </lineage>
</organism>
<evidence type="ECO:0000313" key="2">
    <source>
        <dbReference type="Proteomes" id="UP001212499"/>
    </source>
</evidence>
<sequence length="81" mass="9340">MNPQTDILCELSDFLYPRSPYSGEFKPEHLVFNAKLQDFSQRVNYICSLQTGGKLSPQEAYKQIQILWKQLKSSKQDLGIS</sequence>
<name>A0ABT5AVR8_9CYAN</name>
<reference evidence="1 2" key="1">
    <citation type="submission" date="2023-01" db="EMBL/GenBank/DDBJ databases">
        <title>Genomes from the Australian National Cyanobacteria Reference Collection.</title>
        <authorList>
            <person name="Willis A."/>
            <person name="Lee E.M.F."/>
        </authorList>
    </citation>
    <scope>NUCLEOTIDE SEQUENCE [LARGE SCALE GENOMIC DNA]</scope>
    <source>
        <strain evidence="1 2">CS-1033</strain>
    </source>
</reference>
<gene>
    <name evidence="1" type="ORF">PN457_17380</name>
</gene>
<evidence type="ECO:0000313" key="1">
    <source>
        <dbReference type="EMBL" id="MDB9541406.1"/>
    </source>
</evidence>